<dbReference type="RefSeq" id="WP_169749402.1">
    <property type="nucleotide sequence ID" value="NZ_CP059735.1"/>
</dbReference>
<feature type="transmembrane region" description="Helical" evidence="1">
    <location>
        <begin position="33"/>
        <end position="54"/>
    </location>
</feature>
<keyword evidence="1" id="KW-0812">Transmembrane</keyword>
<dbReference type="AlphaFoldDB" id="A0AAE9YN06"/>
<evidence type="ECO:0000256" key="1">
    <source>
        <dbReference type="SAM" id="Phobius"/>
    </source>
</evidence>
<keyword evidence="1" id="KW-1133">Transmembrane helix</keyword>
<feature type="transmembrane region" description="Helical" evidence="1">
    <location>
        <begin position="5"/>
        <end position="21"/>
    </location>
</feature>
<evidence type="ECO:0000313" key="2">
    <source>
        <dbReference type="EMBL" id="WDD98149.1"/>
    </source>
</evidence>
<sequence length="57" mass="6822">MIKFFILLPILMCGIWWWYLTEKGYTVKDGLRGFAYIISFNAIIIGFFILMIFVTHR</sequence>
<dbReference type="EMBL" id="CP059735">
    <property type="protein sequence ID" value="WDD98149.1"/>
    <property type="molecule type" value="Genomic_DNA"/>
</dbReference>
<keyword evidence="3" id="KW-1185">Reference proteome</keyword>
<name>A0AAE9YN06_9GAMM</name>
<protein>
    <submittedName>
        <fullName evidence="2">Uncharacterized protein</fullName>
    </submittedName>
</protein>
<evidence type="ECO:0000313" key="3">
    <source>
        <dbReference type="Proteomes" id="UP000032568"/>
    </source>
</evidence>
<proteinExistence type="predicted"/>
<organism evidence="2 3">
    <name type="scientific">Thalassomonas actiniarum</name>
    <dbReference type="NCBI Taxonomy" id="485447"/>
    <lineage>
        <taxon>Bacteria</taxon>
        <taxon>Pseudomonadati</taxon>
        <taxon>Pseudomonadota</taxon>
        <taxon>Gammaproteobacteria</taxon>
        <taxon>Alteromonadales</taxon>
        <taxon>Colwelliaceae</taxon>
        <taxon>Thalassomonas</taxon>
    </lineage>
</organism>
<gene>
    <name evidence="2" type="ORF">SG35_023165</name>
</gene>
<accession>A0AAE9YN06</accession>
<reference evidence="2 3" key="1">
    <citation type="journal article" date="2015" name="Genome Announc.">
        <title>Draft Genome Sequences of Marine Isolates of Thalassomonas viridans and Thalassomonas actiniarum.</title>
        <authorList>
            <person name="Olonade I."/>
            <person name="van Zyl L.J."/>
            <person name="Trindade M."/>
        </authorList>
    </citation>
    <scope>NUCLEOTIDE SEQUENCE [LARGE SCALE GENOMIC DNA]</scope>
    <source>
        <strain evidence="2 3">A5K-106</strain>
    </source>
</reference>
<dbReference type="Proteomes" id="UP000032568">
    <property type="component" value="Chromosome"/>
</dbReference>
<reference evidence="2 3" key="2">
    <citation type="journal article" date="2022" name="Mar. Drugs">
        <title>Bioassay-Guided Fractionation Leads to the Detection of Cholic Acid Generated by the Rare Thalassomonas sp.</title>
        <authorList>
            <person name="Pheiffer F."/>
            <person name="Schneider Y.K."/>
            <person name="Hansen E.H."/>
            <person name="Andersen J.H."/>
            <person name="Isaksson J."/>
            <person name="Busche T."/>
            <person name="R C."/>
            <person name="Kalinowski J."/>
            <person name="Zyl L.V."/>
            <person name="Trindade M."/>
        </authorList>
    </citation>
    <scope>NUCLEOTIDE SEQUENCE [LARGE SCALE GENOMIC DNA]</scope>
    <source>
        <strain evidence="2 3">A5K-106</strain>
    </source>
</reference>
<keyword evidence="1" id="KW-0472">Membrane</keyword>
<dbReference type="KEGG" id="tact:SG35_023165"/>